<dbReference type="NCBIfam" id="NF012206">
    <property type="entry name" value="LktA_tand_53"/>
    <property type="match status" value="7"/>
</dbReference>
<feature type="region of interest" description="Disordered" evidence="1">
    <location>
        <begin position="863"/>
        <end position="883"/>
    </location>
</feature>
<comment type="caution">
    <text evidence="2">The sequence shown here is derived from an EMBL/GenBank/DDBJ whole genome shotgun (WGS) entry which is preliminary data.</text>
</comment>
<dbReference type="NCBIfam" id="NF012204">
    <property type="entry name" value="adhes_FxxPxG"/>
    <property type="match status" value="1"/>
</dbReference>
<evidence type="ECO:0000313" key="3">
    <source>
        <dbReference type="Proteomes" id="UP000253250"/>
    </source>
</evidence>
<gene>
    <name evidence="2" type="ORF">C4900_02065</name>
</gene>
<evidence type="ECO:0000256" key="1">
    <source>
        <dbReference type="SAM" id="MobiDB-lite"/>
    </source>
</evidence>
<feature type="compositionally biased region" description="Polar residues" evidence="1">
    <location>
        <begin position="865"/>
        <end position="883"/>
    </location>
</feature>
<dbReference type="OrthoDB" id="6721845at2"/>
<protein>
    <recommendedName>
        <fullName evidence="4">Filamentous haemagglutinin FhaB/tRNA nuclease CdiA-like TPS domain-containing protein</fullName>
    </recommendedName>
</protein>
<accession>A0A368HGR9</accession>
<dbReference type="SUPFAM" id="SSF51126">
    <property type="entry name" value="Pectin lyase-like"/>
    <property type="match status" value="1"/>
</dbReference>
<dbReference type="InterPro" id="IPR047881">
    <property type="entry name" value="LktA_repeat"/>
</dbReference>
<dbReference type="InterPro" id="IPR011050">
    <property type="entry name" value="Pectin_lyase_fold/virulence"/>
</dbReference>
<sequence length="5363" mass="516929">MRIAVPTGTHNLINIVTGAATTVDGTINSISQGHIGGHVFFADPYGLVVGRSGAMNVGSLTVTTPTQSFLRQLVSSTGVVNAADTATLLAGRAPQSPDGVVIVDGKIRALDAVDLHAGIVHYAGTATVGADAAGTIFRHVVNVSGIHEASGMTESQGRIVITGATQVSVAGTLKAGGAVGGTIRVTAPHVDLASTARLDASGPAGGGIIGVGVGSHGTVAADTTTIAHGAILDASAGIAGNGGSVTVLSQNGTDYAGAIRARGGDRSGNGGQVEVSATHGIIFDGLVNTGAPHGLRGNLLLDPTNLFLVDGSASSSTSNVMTVGALQALGNTNITLSATNEITIGSSTGAAANVDLSGLLAGNTLTLDAGGAGGAGDIVFNSGSSIETGGGNVALNAGTGFSGAAAGTGGGLVTLGSITAPGATIAVTAANGIVVSAAATVSASSTAAGQINLTAPVITADAGSALDALSSGTTASGVVALDATTSQSAPSGLVSTTSSVTLDGTVSADTINATATASATSSYSGSGASGYATLAGNTVLSGQGPGLSLYYVDAQANAGLTVGASAVLTGGTISLSSQASETAKSLDLALTSASGIVLPVTYGNVTGTADVTVAGGATIDATKSLTVAAHNNDTLSASAIALTTSQSAKGAAALAIGVAHVNTTAVIAGGAHISGGDVTIAADNQNSLSTSATAMANNAGLAGIGLSIADYNVNATARDSANVGTAANPVGNVLVQAQNITTNDANAASASSGSNFLLKYAFKAASGANTAISNFALSRSGSALGTVSSETPSASAPGGGSGSSGGTSVPFKVAGAMAFTTSNINSSATIAADPTQTGATAPVVDSGGTVAVVANTVTSGVRSNAAASVNSETAESAGTSTNPSTPYSVSAGIAIGFFTNTAHATIGNGTTIDATHVGVASTASLPISVTWWPSDWTSPTTVISNLMGKANGTLGLNKQVITSGSTATAQSTSAQLAGAVDWLQTNNSSLAFIGDGATIDATGTSGSWNATGYALTGTAPSWSFGNTVAVQATGIAQSIDVGGNVGLTFFGTQGGSNASAGGAFQGVWYQDSTIAGIGNAVINTTHGGVAVNAGSQDTVIALLPSAGSGSGFGVSGALSFLNLDETTHASVSSGAQITAAQELQVNAVQALQLLNIAGSVQLSNSAGVGVGIAVNSIKTDTAAYIGDNAADDPSTQSTLAGGGLIQAGSVAVTAASDGQMLSLSVSGAKASGSNTQSANGSGGGSGSSPTDIISNIPSYISAVKARLTGNATTAAAGNTGANAGTNELSAGQGGSSSAAGTSSGTPGPKFGLSVAGSASVNVSNVSTKAYVDGANIELPATVASGNGGLLIQALNETTTVAASGGGALTLSGQGSSQWSAAVSAAFAINILGNTTSAALTNSAVSNVQNAAITAATGGEAVSVALGIAANTNSSSTSGEGAGSVSLTLAQSTVSATDTTSTLSGLTGTSASPSLDITAYDQTAIGDGGGAFFGGGKAGVGVAFSYNEVDNTLTAALTGGSVTAVSSVSVQALDATQILTMALVGAVSTNTGSGTGAASLAINDIGNTDKASITGGATVSGGTVTVSAQSGGTNSALTTLLTSGVGAPSASDTGMSFNFSGSPLPAFSGSAIVAIAGNIQVSGNNVGLSVVYNSIHSNYDATIADSTVTAIGAVNVKAADQATIIGLAVGGGVATGNFAGVGSITVNQIADGAVATIGNSADTQNLTTVSAGSLDEQASNGGAIWSLAGNIAYSKGVAAGAAVSYNSMGNTTSADVQWATVTVTGAANEKANNSAAIHTLAAAGVGSQGVALGGALSWNAFTNTTQVEANHSTLNALSWTAKASETGSILAIAGDAAVSTGSAAVGIGLSVNTIGDTTEAALTDSTLAIPTAALTAVNSSTIQAVAAGGAISAGSVAVGGANTDNVITNSTTASASNISGSTAGLTVAATDSSTIQSLAGQLAVGSDVGVGGAVSANSIDNTVTASLGGTLGVTGTAAIAVTAQATGVVQSLGVVGSAGGAGAGSGAATGNNIGTNVRAGLNTVSLSDTNASVAVSAQNDATIDSGAAGAAGAGTGAVGVAIAVNRIGGTTHAYVHGGDLVVRDLTVGAATANGISTTAAGVAVSGEVSAAGSLATNVLTGATNADIDQGAQVAAFNNIGVTAEDANIISAATGALAIGGATAGIGLGVTVNVLNDSTNAFIGDSGTTPTSVTALAQGTGLLTVANGALTKTPSVQNLKKYKDYVTPGLAEGTLQVHGLAVNAESLNAVSGLATSVSMSFDPAGSAALNADAVTNVLGGTTSAYAQNANINQTGTPAAGQTVSILASRHDFGANLVFGAAAGATDVAASAAVGVNTFNGTTNAYLLSDQTSAAGAVTVTARSSQDSLGLAAGLSAGIVGAAGTGLINIFKDNTNAYVAGGQLDGGSLAISAQSRAAEGLVTGTISGGAAGLAATVLVVDGQDSTQAWLGESGLATTVNVTGASNVSASSLENLETLAVSGAVGGAAFAGQVAVLVLQNTTTATVQDAKLTAQTATVSAIDNTSIQSYAGALAAGYSAGIGIGANVVVLGSTVAAAINNAQVATTGAVLVQAQSTKSIALVSATAGLSAGFSGAGAVGLILAGSASGGQALTALNGSHSLSTVSSVGTAGNSAGGDSSLTTSEQTSVSQSTTFDASAAVTGPVPDGTTASIAASGVSAGSVAVTATDSTTTSNIAGAVSVGALGVGAGVAVTTLNDTVAALISGSQVTASSVSVLALTHDGTNGPAVSVTGYAGGAGPVFGLGAAIAVGTIGNAVTATVNAAIQSPGGLTVSAQDGESVTSSGVGAAAGAGAVGVVVGDATRQSTVSAVLGGTADANSVQVTAQANGAASANVTGAAAGIVSGTGAAAAATDADRVTAEIAPQATIQDALNGITVQATDTPQASANALGVSVAATVGLGLSIAVAQVTPVVNAFVATGANLAHDTGLNIVALIAPPATSAGAAANATAGTGGLLVGAGAATATALDAATVNAYTGTLQGSGSNTTAVNGIQLPNGTITVSARDDSSQESQATGVSAGLLALGASVASSQSTATTYAGLGTNTTVSPQSVSQIGTGTIAIQANGNDTNYATTIAGSGGVLAGDAAVATTKTAAVTIADIGASSHLWAQGSINPSTSALTGGAITVSATHTTHYFASADSVNAAAAGASGAFANNTLSNTTVAEVDPNATLQAMGTLDITAANTAIEDSQGQDSVDAGAGGLLNGTAAVSQTTITESATALIGAQAQLVSGLDPFLNTGGILVTADNTVESIDQAILNSGGAIEGAGVNSTTTVSETNAVTVGDKASFFSYGMIGLGTYSLDNVQNAAYAHTWGVAGVASANATSDIQAQQSVTLGNDVTMLGYGSVTLSAGESGDGLWTTDIAPSAVAQSYVRGLIAIPTADATAAVGGASTLTTGTGDVIDSGRNIYLFSYRGTNTPTAHGTGHGYELEFIPVTDGSSNPSMSLTSAVNLAGTFVAGYFHNQSVTVNAAGSVSESGAPVNVVFDTAFSPQNFFNSLSSAQVADAGSAAINLLKSYVSATPVTAAELSPLYAAAGNVTVHASGISGAASLTAYGAPQITVVNDSPDYLLVDGAYIPAATGGNVYFTGAAGTSAATAAGLSINQVNAGGTPSISMTEAYNGAVGTGDNNEGPALFLTGAIEGVTSDVKISNVDGSFGEFGTITALEQIIDIPNGAFVTYLPGQTYHSGTSPEAAWYNYLNTVVLPQSPDQAVVDIVNATFNSAGTLTADSLTYATLWQTPPSQPFTDTYDQSKDTPDGNTTSGESDVVGGLASDYFGDCMPAVGSGCASSSSASPASQTYSGGPGSGSGYDYPLIPTATLSYTQSSYNNANLSGASGSVTNSGGPIGIVAEYIDINSRIVSGQPTNWSVSLPATLNGELSLLKSIYDQYRALGFSPAATYVLPSQTLNAGDQPITATYNAATNQITLNAVHAAGGGFVMLDGGIISTDPNGQVSINDGYGQVVVNNQTVAPVVVNNIDTGIGAIGEVKIIDTLQPAKQNRWWYLYQQGGGLSIYNNSNGATSLANAQLVTHQAGGSTDYNPAAGLRYQWSETTHVTRTYNSSNFTVSNWSWANASGQATQTAHWSSGSGSVITGSNNTNPFSSTLSGSASGIDQAVVYHGCSGDSSCHYSMPEWQYFDIITSGTLTATNSVYASNPIAINFSNSQKALVSVTSPAGVILDGQILNPDGLTAIDATGGSGTITQASTASLSTASLLLAAGGDIGSSAQALTASLGAGGYVSAASSNGAIHLDLGSGAQLTDGATTPSVLSAPYLATDITASDFNASVAASGNVDITAAGTLSGGAGSYVYGNNINLVSLEGSIGSSVAPLTVEAVGTANGAGGLIGGVVNASATGSIGLNADGNLVVGQILSGAGNVYVTASGGIFDARAETPADTLSQAQMQTVWTSLKTLEEPTTTSGQAAFTKAVDQTSISSFESLAQANFAAYQRLINPAIGTVQGTTLSLTKEGVTLFTPIAAAAGMTPAAYAQSQYASLTGFFSSHFGSQWASVLAPVAQGTSSWASFWASNTNPSTATDSTLATQLTNMTKNAGWTADELTYELDNQALAGGTGTLVGSASPNVSGHNVTLIAHGSDIGTTATPVTVSVSQIIDGTLSSTQAAALALATLPGEVTQSGTGSSLLLTITQTAPLFVNATGTLAATSSGNVFIQSAGSLTLAGIRAAGNAVLAVSQGMSSAVGPGLPAITVGGNLALTAGTGSIGGASSPIEVDVKGQLSAAAGDSAYVTELAGNLTLAQVSALNALILNATHGSLVAAGLLGLTNAAAYSVTLNASGDIGTPGDLLTVRPGAGGLTATAGGYIGLNAPLAPNALTGTFNVNSIRAGGALDIATGEDLSAGTLLSGGSASLSVAGNATIQTIRSGGAVNVTTAGDMALGTLTTTEAPGTATLLVDLTAGGDIVGNATGVTTITATGAGSETQLTAGSGIGTAGSPLVVDLPWLTATSVNGPIAISDLMGLDAPSLQAQRGLLDVTAQGPMTLGTATAYADLALAASGPLSATTLSAGGNATVTASGATGAINVGTFGADNGALQTTGDMTLGSATARGTLSLLAANIYGDTITTGGLLSATATAPAGVIDLRQVGSPEVALATRGALVLPSLTLQNGGDFSAGRITLGIRHPYSNTLSLGVTGFGNGVARRVSLTLNSLGPVLFSRLFARNATIMADANPITIADGQITDTLTLWTPQRSIYMNNVDPALQRFDIQLYQPSTLFTLSQLGSRTVTSAYISNYGFKVDGTVDDYDSAHNGSSGFFTGSSGLNSGGSATLGLIGANSGTLWQDIWGRLMVPPLPTRGRHMRVVGSGVEWRNRWGL</sequence>
<evidence type="ECO:0000313" key="2">
    <source>
        <dbReference type="EMBL" id="RCN58593.1"/>
    </source>
</evidence>
<feature type="compositionally biased region" description="Low complexity" evidence="1">
    <location>
        <begin position="1230"/>
        <end position="1239"/>
    </location>
</feature>
<feature type="region of interest" description="Disordered" evidence="1">
    <location>
        <begin position="786"/>
        <end position="806"/>
    </location>
</feature>
<feature type="region of interest" description="Disordered" evidence="1">
    <location>
        <begin position="1275"/>
        <end position="1304"/>
    </location>
</feature>
<feature type="region of interest" description="Disordered" evidence="1">
    <location>
        <begin position="3778"/>
        <end position="3803"/>
    </location>
</feature>
<proteinExistence type="predicted"/>
<evidence type="ECO:0008006" key="4">
    <source>
        <dbReference type="Google" id="ProtNLM"/>
    </source>
</evidence>
<dbReference type="EMBL" id="PSYR01000001">
    <property type="protein sequence ID" value="RCN58593.1"/>
    <property type="molecule type" value="Genomic_DNA"/>
</dbReference>
<feature type="region of interest" description="Disordered" evidence="1">
    <location>
        <begin position="1229"/>
        <end position="1248"/>
    </location>
</feature>
<dbReference type="Proteomes" id="UP000253250">
    <property type="component" value="Unassembled WGS sequence"/>
</dbReference>
<organism evidence="2 3">
    <name type="scientific">Acidiferrobacter thiooxydans</name>
    <dbReference type="NCBI Taxonomy" id="163359"/>
    <lineage>
        <taxon>Bacteria</taxon>
        <taxon>Pseudomonadati</taxon>
        <taxon>Pseudomonadota</taxon>
        <taxon>Gammaproteobacteria</taxon>
        <taxon>Acidiferrobacterales</taxon>
        <taxon>Acidiferrobacteraceae</taxon>
        <taxon>Acidiferrobacter</taxon>
    </lineage>
</organism>
<dbReference type="RefSeq" id="WP_114282228.1">
    <property type="nucleotide sequence ID" value="NZ_PSYR01000001.1"/>
</dbReference>
<keyword evidence="3" id="KW-1185">Reference proteome</keyword>
<name>A0A368HGR9_9GAMM</name>
<reference evidence="2 3" key="1">
    <citation type="submission" date="2018-02" db="EMBL/GenBank/DDBJ databases">
        <title>Insights into the biology of acidophilic members of the Acidiferrobacteraceae family derived from comparative genomic analyses.</title>
        <authorList>
            <person name="Issotta F."/>
            <person name="Thyssen C."/>
            <person name="Mena C."/>
            <person name="Moya A."/>
            <person name="Bellenberg S."/>
            <person name="Sproer C."/>
            <person name="Covarrubias P.C."/>
            <person name="Sand W."/>
            <person name="Quatrini R."/>
            <person name="Vera M."/>
        </authorList>
    </citation>
    <scope>NUCLEOTIDE SEQUENCE [LARGE SCALE GENOMIC DNA]</scope>
    <source>
        <strain evidence="3">m-1</strain>
    </source>
</reference>